<feature type="signal peptide" evidence="2">
    <location>
        <begin position="1"/>
        <end position="22"/>
    </location>
</feature>
<evidence type="ECO:0000256" key="2">
    <source>
        <dbReference type="SAM" id="SignalP"/>
    </source>
</evidence>
<evidence type="ECO:0000313" key="4">
    <source>
        <dbReference type="JaponicusDB" id="SJAG_00708"/>
    </source>
</evidence>
<sequence length="171" mass="18676">MKLNFLNINLLLLLQFFHKAAADATFTLNSSVTNATAYIKPINKNASVSLDVNPLMNNSFSLLIYGPGDVQFIATKDGQIIVEKGWDRVILLGYYFPGGTTSGCFTLENAGEYTVWSHNYGNDTSDYQLNVTYTNGTSSKHKSSAASKSGSINTMLVLLVAVFLSAFSLYM</sequence>
<dbReference type="EMBL" id="KE651166">
    <property type="protein sequence ID" value="EEB05685.1"/>
    <property type="molecule type" value="Genomic_DNA"/>
</dbReference>
<organism evidence="3 5">
    <name type="scientific">Schizosaccharomyces japonicus (strain yFS275 / FY16936)</name>
    <name type="common">Fission yeast</name>
    <dbReference type="NCBI Taxonomy" id="402676"/>
    <lineage>
        <taxon>Eukaryota</taxon>
        <taxon>Fungi</taxon>
        <taxon>Dikarya</taxon>
        <taxon>Ascomycota</taxon>
        <taxon>Taphrinomycotina</taxon>
        <taxon>Schizosaccharomycetes</taxon>
        <taxon>Schizosaccharomycetales</taxon>
        <taxon>Schizosaccharomycetaceae</taxon>
        <taxon>Schizosaccharomyces</taxon>
    </lineage>
</organism>
<feature type="transmembrane region" description="Helical" evidence="1">
    <location>
        <begin position="150"/>
        <end position="170"/>
    </location>
</feature>
<dbReference type="RefSeq" id="XP_002171978.1">
    <property type="nucleotide sequence ID" value="XM_002171942.2"/>
</dbReference>
<gene>
    <name evidence="4" type="primary">pll17</name>
    <name evidence="3" type="ORF">SJAG_00708</name>
</gene>
<dbReference type="GeneID" id="7052126"/>
<proteinExistence type="predicted"/>
<keyword evidence="5" id="KW-1185">Reference proteome</keyword>
<reference evidence="3 5" key="1">
    <citation type="journal article" date="2011" name="Science">
        <title>Comparative functional genomics of the fission yeasts.</title>
        <authorList>
            <person name="Rhind N."/>
            <person name="Chen Z."/>
            <person name="Yassour M."/>
            <person name="Thompson D.A."/>
            <person name="Haas B.J."/>
            <person name="Habib N."/>
            <person name="Wapinski I."/>
            <person name="Roy S."/>
            <person name="Lin M.F."/>
            <person name="Heiman D.I."/>
            <person name="Young S.K."/>
            <person name="Furuya K."/>
            <person name="Guo Y."/>
            <person name="Pidoux A."/>
            <person name="Chen H.M."/>
            <person name="Robbertse B."/>
            <person name="Goldberg J.M."/>
            <person name="Aoki K."/>
            <person name="Bayne E.H."/>
            <person name="Berlin A.M."/>
            <person name="Desjardins C.A."/>
            <person name="Dobbs E."/>
            <person name="Dukaj L."/>
            <person name="Fan L."/>
            <person name="FitzGerald M.G."/>
            <person name="French C."/>
            <person name="Gujja S."/>
            <person name="Hansen K."/>
            <person name="Keifenheim D."/>
            <person name="Levin J.Z."/>
            <person name="Mosher R.A."/>
            <person name="Mueller C.A."/>
            <person name="Pfiffner J."/>
            <person name="Priest M."/>
            <person name="Russ C."/>
            <person name="Smialowska A."/>
            <person name="Swoboda P."/>
            <person name="Sykes S.M."/>
            <person name="Vaughn M."/>
            <person name="Vengrova S."/>
            <person name="Yoder R."/>
            <person name="Zeng Q."/>
            <person name="Allshire R."/>
            <person name="Baulcombe D."/>
            <person name="Birren B.W."/>
            <person name="Brown W."/>
            <person name="Ekwall K."/>
            <person name="Kellis M."/>
            <person name="Leatherwood J."/>
            <person name="Levin H."/>
            <person name="Margalit H."/>
            <person name="Martienssen R."/>
            <person name="Nieduszynski C.A."/>
            <person name="Spatafora J.W."/>
            <person name="Friedman N."/>
            <person name="Dalgaard J.Z."/>
            <person name="Baumann P."/>
            <person name="Niki H."/>
            <person name="Regev A."/>
            <person name="Nusbaum C."/>
        </authorList>
    </citation>
    <scope>NUCLEOTIDE SEQUENCE [LARGE SCALE GENOMIC DNA]</scope>
    <source>
        <strain evidence="5">yFS275 / FY16936</strain>
    </source>
</reference>
<dbReference type="Pfam" id="PF20495">
    <property type="entry name" value="DUF6727"/>
    <property type="match status" value="1"/>
</dbReference>
<protein>
    <submittedName>
        <fullName evidence="3">Uncharacterized protein</fullName>
    </submittedName>
</protein>
<keyword evidence="1" id="KW-0812">Transmembrane</keyword>
<feature type="chain" id="PRO_5002847293" evidence="2">
    <location>
        <begin position="23"/>
        <end position="171"/>
    </location>
</feature>
<keyword evidence="2" id="KW-0732">Signal</keyword>
<evidence type="ECO:0000256" key="1">
    <source>
        <dbReference type="SAM" id="Phobius"/>
    </source>
</evidence>
<dbReference type="AlphaFoldDB" id="B6JWD4"/>
<dbReference type="VEuPathDB" id="FungiDB:SJAG_00708"/>
<dbReference type="JaponicusDB" id="SJAG_00708">
    <property type="gene designation" value="pll17"/>
</dbReference>
<dbReference type="Proteomes" id="UP000001744">
    <property type="component" value="Unassembled WGS sequence"/>
</dbReference>
<keyword evidence="1" id="KW-0472">Membrane</keyword>
<keyword evidence="1" id="KW-1133">Transmembrane helix</keyword>
<name>B6JWD4_SCHJY</name>
<evidence type="ECO:0000313" key="5">
    <source>
        <dbReference type="Proteomes" id="UP000001744"/>
    </source>
</evidence>
<dbReference type="HOGENOM" id="CLU_1540991_0_0_1"/>
<evidence type="ECO:0000313" key="3">
    <source>
        <dbReference type="EMBL" id="EEB05685.1"/>
    </source>
</evidence>
<accession>B6JWD4</accession>
<dbReference type="InterPro" id="IPR046614">
    <property type="entry name" value="DUF6727"/>
</dbReference>